<evidence type="ECO:0000313" key="1">
    <source>
        <dbReference type="EMBL" id="SHL64607.1"/>
    </source>
</evidence>
<dbReference type="AlphaFoldDB" id="A0A1M7CBS5"/>
<dbReference type="InterPro" id="IPR022344">
    <property type="entry name" value="GTA_major-tail"/>
</dbReference>
<gene>
    <name evidence="1" type="ORF">SAMN05444272_1120</name>
</gene>
<sequence length="137" mass="14640">MAAQAGRDLLLKLDQDGNGSFQTVAGLRSRRVALNATAVDITNSDSSGRWRELLSSAGTRTASLSGSGLFRDQASDASVRQLFFAGEIRNWQVVIPDFGTLTGPFQVTALEYGGRHDGEVTYELALESAGELTFAVL</sequence>
<reference evidence="1 2" key="1">
    <citation type="submission" date="2016-11" db="EMBL/GenBank/DDBJ databases">
        <authorList>
            <person name="Jaros S."/>
            <person name="Januszkiewicz K."/>
            <person name="Wedrychowicz H."/>
        </authorList>
    </citation>
    <scope>NUCLEOTIDE SEQUENCE [LARGE SCALE GENOMIC DNA]</scope>
    <source>
        <strain evidence="1 2">DSM 22153</strain>
    </source>
</reference>
<name>A0A1M7CBS5_9HYPH</name>
<keyword evidence="2" id="KW-1185">Reference proteome</keyword>
<dbReference type="EMBL" id="FRBW01000001">
    <property type="protein sequence ID" value="SHL64607.1"/>
    <property type="molecule type" value="Genomic_DNA"/>
</dbReference>
<dbReference type="OrthoDB" id="7266971at2"/>
<dbReference type="NCBIfam" id="TIGR02126">
    <property type="entry name" value="phgtail_TP901_1"/>
    <property type="match status" value="1"/>
</dbReference>
<dbReference type="Proteomes" id="UP000186002">
    <property type="component" value="Unassembled WGS sequence"/>
</dbReference>
<accession>A0A1M7CBS5</accession>
<protein>
    <submittedName>
        <fullName evidence="1">Phage major tail protein, TP901-1 family</fullName>
    </submittedName>
</protein>
<dbReference type="PRINTS" id="PR01996">
    <property type="entry name" value="MTP1FAMILY"/>
</dbReference>
<dbReference type="RefSeq" id="WP_073009836.1">
    <property type="nucleotide sequence ID" value="NZ_FRBW01000001.1"/>
</dbReference>
<organism evidence="1 2">
    <name type="scientific">Roseibium suaedae</name>
    <dbReference type="NCBI Taxonomy" id="735517"/>
    <lineage>
        <taxon>Bacteria</taxon>
        <taxon>Pseudomonadati</taxon>
        <taxon>Pseudomonadota</taxon>
        <taxon>Alphaproteobacteria</taxon>
        <taxon>Hyphomicrobiales</taxon>
        <taxon>Stappiaceae</taxon>
        <taxon>Roseibium</taxon>
    </lineage>
</organism>
<dbReference type="STRING" id="735517.SAMN05444272_1120"/>
<dbReference type="InterPro" id="IPR011855">
    <property type="entry name" value="Phgtail_TP901_1"/>
</dbReference>
<dbReference type="Pfam" id="PF06199">
    <property type="entry name" value="Phage_tail_2"/>
    <property type="match status" value="1"/>
</dbReference>
<proteinExistence type="predicted"/>
<evidence type="ECO:0000313" key="2">
    <source>
        <dbReference type="Proteomes" id="UP000186002"/>
    </source>
</evidence>